<comment type="caution">
    <text evidence="2">The sequence shown here is derived from an EMBL/GenBank/DDBJ whole genome shotgun (WGS) entry which is preliminary data.</text>
</comment>
<evidence type="ECO:0000313" key="2">
    <source>
        <dbReference type="EMBL" id="MBB4940353.1"/>
    </source>
</evidence>
<dbReference type="RefSeq" id="WP_184756175.1">
    <property type="nucleotide sequence ID" value="NZ_BAABEK010000001.1"/>
</dbReference>
<feature type="region of interest" description="Disordered" evidence="1">
    <location>
        <begin position="30"/>
        <end position="100"/>
    </location>
</feature>
<accession>A0A7W7RY02</accession>
<organism evidence="2 3">
    <name type="scientific">Streptosporangium album</name>
    <dbReference type="NCBI Taxonomy" id="47479"/>
    <lineage>
        <taxon>Bacteria</taxon>
        <taxon>Bacillati</taxon>
        <taxon>Actinomycetota</taxon>
        <taxon>Actinomycetes</taxon>
        <taxon>Streptosporangiales</taxon>
        <taxon>Streptosporangiaceae</taxon>
        <taxon>Streptosporangium</taxon>
    </lineage>
</organism>
<dbReference type="AlphaFoldDB" id="A0A7W7RY02"/>
<sequence length="113" mass="11160">MATTLRSLLLTAIGSVAVLGAVLAMRATTGESARTGDVRCPGATATPSPDPAPVTVPAPRSASVLTSVPTPSLRPSWAPSADRQITRGDAGAPDGMPPSVESLLTALTAPAGC</sequence>
<reference evidence="2 3" key="1">
    <citation type="submission" date="2020-08" db="EMBL/GenBank/DDBJ databases">
        <title>Sequencing the genomes of 1000 actinobacteria strains.</title>
        <authorList>
            <person name="Klenk H.-P."/>
        </authorList>
    </citation>
    <scope>NUCLEOTIDE SEQUENCE [LARGE SCALE GENOMIC DNA]</scope>
    <source>
        <strain evidence="2 3">DSM 43023</strain>
    </source>
</reference>
<keyword evidence="3" id="KW-1185">Reference proteome</keyword>
<evidence type="ECO:0000256" key="1">
    <source>
        <dbReference type="SAM" id="MobiDB-lite"/>
    </source>
</evidence>
<name>A0A7W7RY02_9ACTN</name>
<protein>
    <submittedName>
        <fullName evidence="2">Uncharacterized protein</fullName>
    </submittedName>
</protein>
<gene>
    <name evidence="2" type="ORF">FHR32_004658</name>
</gene>
<dbReference type="Proteomes" id="UP000534286">
    <property type="component" value="Unassembled WGS sequence"/>
</dbReference>
<dbReference type="EMBL" id="JACHJU010000001">
    <property type="protein sequence ID" value="MBB4940353.1"/>
    <property type="molecule type" value="Genomic_DNA"/>
</dbReference>
<evidence type="ECO:0000313" key="3">
    <source>
        <dbReference type="Proteomes" id="UP000534286"/>
    </source>
</evidence>
<proteinExistence type="predicted"/>